<gene>
    <name evidence="2" type="ORF">KIH79_05850</name>
</gene>
<proteinExistence type="predicted"/>
<keyword evidence="1" id="KW-1133">Transmembrane helix</keyword>
<reference evidence="2 3" key="1">
    <citation type="submission" date="2021-05" db="EMBL/GenBank/DDBJ databases">
        <title>Phylogenetic classification of ten novel species belonging to the genus Bifidobacterium comprising B. colchicus sp. nov., B. abeli sp. nov., B. bicoloris sp. nov., B. guerezis sp. nov., B. rosaliae sp. nov., B. santillanensis sp. nov., B. argentati sp. nov., B. amazzoni sp. nov., B. pluviali sp. nov., and B. pinnaculum sp. nov.</title>
        <authorList>
            <person name="Lugli G.A."/>
            <person name="Ruiz Garcia L."/>
            <person name="Margolles A."/>
            <person name="Ventura M."/>
        </authorList>
    </citation>
    <scope>NUCLEOTIDE SEQUENCE [LARGE SCALE GENOMIC DNA]</scope>
    <source>
        <strain evidence="2 3">82T10</strain>
    </source>
</reference>
<comment type="caution">
    <text evidence="2">The sequence shown here is derived from an EMBL/GenBank/DDBJ whole genome shotgun (WGS) entry which is preliminary data.</text>
</comment>
<accession>A0ABS6WEK8</accession>
<dbReference type="EMBL" id="JAHBBH010000012">
    <property type="protein sequence ID" value="MBW3092474.1"/>
    <property type="molecule type" value="Genomic_DNA"/>
</dbReference>
<keyword evidence="1" id="KW-0812">Transmembrane</keyword>
<keyword evidence="1" id="KW-0472">Membrane</keyword>
<evidence type="ECO:0000256" key="1">
    <source>
        <dbReference type="SAM" id="Phobius"/>
    </source>
</evidence>
<keyword evidence="3" id="KW-1185">Reference proteome</keyword>
<feature type="transmembrane region" description="Helical" evidence="1">
    <location>
        <begin position="262"/>
        <end position="285"/>
    </location>
</feature>
<dbReference type="RefSeq" id="WP_219058547.1">
    <property type="nucleotide sequence ID" value="NZ_JAHBBH010000012.1"/>
</dbReference>
<evidence type="ECO:0000313" key="3">
    <source>
        <dbReference type="Proteomes" id="UP000700815"/>
    </source>
</evidence>
<protein>
    <submittedName>
        <fullName evidence="2">Uncharacterized protein</fullName>
    </submittedName>
</protein>
<evidence type="ECO:0000313" key="2">
    <source>
        <dbReference type="EMBL" id="MBW3092474.1"/>
    </source>
</evidence>
<dbReference type="Proteomes" id="UP000700815">
    <property type="component" value="Unassembled WGS sequence"/>
</dbReference>
<sequence length="302" mass="32680">MRPISDHHSNAMQHAQPQHVRHAPTIMLGILAMLAAFAVAWIPASVSTAAQPARGQVPDEVVQLIEDNMPETAKFLATQGTVRVGNVGGINGVDNTVGITAKARYIQPYYAITADDDGNYQAVDVGWIAAVYIRGKPAGTASIMRDPNSGTITPYETTTNADVAACLEQPYREGGVFAELTRLHPYGYFMIKDGKVTPLNEESEHYITEAVNEDEFFDGLDRLSAWLDEASQLGSSAPDISSDRNVLVNPLEPLDTGTPVDAVLISAAFTLLLVVLCSVGLYRGIAQFARRPRRRASRAVRS</sequence>
<name>A0ABS6WEK8_9BIFI</name>
<feature type="transmembrane region" description="Helical" evidence="1">
    <location>
        <begin position="20"/>
        <end position="42"/>
    </location>
</feature>
<organism evidence="2 3">
    <name type="scientific">Bifidobacterium miconis</name>
    <dbReference type="NCBI Taxonomy" id="2834435"/>
    <lineage>
        <taxon>Bacteria</taxon>
        <taxon>Bacillati</taxon>
        <taxon>Actinomycetota</taxon>
        <taxon>Actinomycetes</taxon>
        <taxon>Bifidobacteriales</taxon>
        <taxon>Bifidobacteriaceae</taxon>
        <taxon>Bifidobacterium</taxon>
    </lineage>
</organism>